<protein>
    <recommendedName>
        <fullName evidence="3">DUF6534 domain-containing protein</fullName>
    </recommendedName>
</protein>
<feature type="transmembrane region" description="Helical" evidence="2">
    <location>
        <begin position="163"/>
        <end position="184"/>
    </location>
</feature>
<feature type="transmembrane region" description="Helical" evidence="2">
    <location>
        <begin position="49"/>
        <end position="76"/>
    </location>
</feature>
<reference evidence="4 5" key="1">
    <citation type="journal article" date="2012" name="Science">
        <title>The Paleozoic origin of enzymatic lignin decomposition reconstructed from 31 fungal genomes.</title>
        <authorList>
            <person name="Floudas D."/>
            <person name="Binder M."/>
            <person name="Riley R."/>
            <person name="Barry K."/>
            <person name="Blanchette R.A."/>
            <person name="Henrissat B."/>
            <person name="Martinez A.T."/>
            <person name="Otillar R."/>
            <person name="Spatafora J.W."/>
            <person name="Yadav J.S."/>
            <person name="Aerts A."/>
            <person name="Benoit I."/>
            <person name="Boyd A."/>
            <person name="Carlson A."/>
            <person name="Copeland A."/>
            <person name="Coutinho P.M."/>
            <person name="de Vries R.P."/>
            <person name="Ferreira P."/>
            <person name="Findley K."/>
            <person name="Foster B."/>
            <person name="Gaskell J."/>
            <person name="Glotzer D."/>
            <person name="Gorecki P."/>
            <person name="Heitman J."/>
            <person name="Hesse C."/>
            <person name="Hori C."/>
            <person name="Igarashi K."/>
            <person name="Jurgens J.A."/>
            <person name="Kallen N."/>
            <person name="Kersten P."/>
            <person name="Kohler A."/>
            <person name="Kuees U."/>
            <person name="Kumar T.K.A."/>
            <person name="Kuo A."/>
            <person name="LaButti K."/>
            <person name="Larrondo L.F."/>
            <person name="Lindquist E."/>
            <person name="Ling A."/>
            <person name="Lombard V."/>
            <person name="Lucas S."/>
            <person name="Lundell T."/>
            <person name="Martin R."/>
            <person name="McLaughlin D.J."/>
            <person name="Morgenstern I."/>
            <person name="Morin E."/>
            <person name="Murat C."/>
            <person name="Nagy L.G."/>
            <person name="Nolan M."/>
            <person name="Ohm R.A."/>
            <person name="Patyshakuliyeva A."/>
            <person name="Rokas A."/>
            <person name="Ruiz-Duenas F.J."/>
            <person name="Sabat G."/>
            <person name="Salamov A."/>
            <person name="Samejima M."/>
            <person name="Schmutz J."/>
            <person name="Slot J.C."/>
            <person name="St John F."/>
            <person name="Stenlid J."/>
            <person name="Sun H."/>
            <person name="Sun S."/>
            <person name="Syed K."/>
            <person name="Tsang A."/>
            <person name="Wiebenga A."/>
            <person name="Young D."/>
            <person name="Pisabarro A."/>
            <person name="Eastwood D.C."/>
            <person name="Martin F."/>
            <person name="Cullen D."/>
            <person name="Grigoriev I.V."/>
            <person name="Hibbett D.S."/>
        </authorList>
    </citation>
    <scope>NUCLEOTIDE SEQUENCE</scope>
    <source>
        <strain evidence="5">FP-58527</strain>
    </source>
</reference>
<evidence type="ECO:0000313" key="4">
    <source>
        <dbReference type="EMBL" id="EPS98255.1"/>
    </source>
</evidence>
<dbReference type="AlphaFoldDB" id="S8F9K0"/>
<feature type="domain" description="DUF6534" evidence="3">
    <location>
        <begin position="169"/>
        <end position="257"/>
    </location>
</feature>
<feature type="region of interest" description="Disordered" evidence="1">
    <location>
        <begin position="263"/>
        <end position="298"/>
    </location>
</feature>
<gene>
    <name evidence="4" type="ORF">FOMPIDRAFT_91525</name>
</gene>
<feature type="transmembrane region" description="Helical" evidence="2">
    <location>
        <begin position="96"/>
        <end position="115"/>
    </location>
</feature>
<evidence type="ECO:0000256" key="1">
    <source>
        <dbReference type="SAM" id="MobiDB-lite"/>
    </source>
</evidence>
<accession>S8F9K0</accession>
<dbReference type="PANTHER" id="PTHR40465">
    <property type="entry name" value="CHROMOSOME 1, WHOLE GENOME SHOTGUN SEQUENCE"/>
    <property type="match status" value="1"/>
</dbReference>
<feature type="transmembrane region" description="Helical" evidence="2">
    <location>
        <begin position="15"/>
        <end position="37"/>
    </location>
</feature>
<dbReference type="STRING" id="743788.S8F9K0"/>
<dbReference type="OrthoDB" id="2745331at2759"/>
<dbReference type="Proteomes" id="UP000015241">
    <property type="component" value="Unassembled WGS sequence"/>
</dbReference>
<name>S8F9K0_FOMSC</name>
<keyword evidence="2" id="KW-1133">Transmembrane helix</keyword>
<dbReference type="PANTHER" id="PTHR40465:SF1">
    <property type="entry name" value="DUF6534 DOMAIN-CONTAINING PROTEIN"/>
    <property type="match status" value="1"/>
</dbReference>
<dbReference type="InterPro" id="IPR045339">
    <property type="entry name" value="DUF6534"/>
</dbReference>
<keyword evidence="2" id="KW-0812">Transmembrane</keyword>
<feature type="transmembrane region" description="Helical" evidence="2">
    <location>
        <begin position="127"/>
        <end position="151"/>
    </location>
</feature>
<dbReference type="EMBL" id="KE504167">
    <property type="protein sequence ID" value="EPS98255.1"/>
    <property type="molecule type" value="Genomic_DNA"/>
</dbReference>
<organism evidence="4 5">
    <name type="scientific">Fomitopsis schrenkii</name>
    <name type="common">Brown rot fungus</name>
    <dbReference type="NCBI Taxonomy" id="2126942"/>
    <lineage>
        <taxon>Eukaryota</taxon>
        <taxon>Fungi</taxon>
        <taxon>Dikarya</taxon>
        <taxon>Basidiomycota</taxon>
        <taxon>Agaricomycotina</taxon>
        <taxon>Agaricomycetes</taxon>
        <taxon>Polyporales</taxon>
        <taxon>Fomitopsis</taxon>
    </lineage>
</organism>
<dbReference type="InParanoid" id="S8F9K0"/>
<evidence type="ECO:0000313" key="5">
    <source>
        <dbReference type="Proteomes" id="UP000015241"/>
    </source>
</evidence>
<keyword evidence="2" id="KW-0472">Membrane</keyword>
<dbReference type="Pfam" id="PF20152">
    <property type="entry name" value="DUF6534"/>
    <property type="match status" value="1"/>
</dbReference>
<feature type="transmembrane region" description="Helical" evidence="2">
    <location>
        <begin position="230"/>
        <end position="253"/>
    </location>
</feature>
<feature type="transmembrane region" description="Helical" evidence="2">
    <location>
        <begin position="205"/>
        <end position="224"/>
    </location>
</feature>
<evidence type="ECO:0000259" key="3">
    <source>
        <dbReference type="Pfam" id="PF20152"/>
    </source>
</evidence>
<sequence length="298" mass="32928">MTGINLGLNDSLGCIFIGTLFASVLYGGSCGQIMFYTRNYAASDHYIRYIALLVWAIDTVKTICDAHVVWTMSVTIHGNALGLIEAPMVNREQLEFASAWVNIFIVQCCFIYIMWKLTEGWKYRNIIVIPPMLLSLTALGSTVACVTVLSIPEAMTKASVPGSLRPGSSLVADIYITITLCVILRGSKTGHERSNTMLTKLVNFAATRGLCTMVIQVMSFATYFKDTRAGTMYSIIFHGCSSPVYVNSLLAVWNIRNYMREPTTNRRRQGPPKELDIVPLEQRASSSLSSGSPTPHEK</sequence>
<proteinExistence type="predicted"/>
<evidence type="ECO:0000256" key="2">
    <source>
        <dbReference type="SAM" id="Phobius"/>
    </source>
</evidence>
<keyword evidence="5" id="KW-1185">Reference proteome</keyword>
<dbReference type="HOGENOM" id="CLU_046025_5_1_1"/>